<dbReference type="EMBL" id="NPEX01000322">
    <property type="protein sequence ID" value="RAI38943.1"/>
    <property type="molecule type" value="Genomic_DNA"/>
</dbReference>
<gene>
    <name evidence="1" type="ORF">CH341_26865</name>
</gene>
<protein>
    <recommendedName>
        <fullName evidence="3">Addiction module toxin RelE</fullName>
    </recommendedName>
</protein>
<organism evidence="1 2">
    <name type="scientific">Rhodoplanes roseus</name>
    <dbReference type="NCBI Taxonomy" id="29409"/>
    <lineage>
        <taxon>Bacteria</taxon>
        <taxon>Pseudomonadati</taxon>
        <taxon>Pseudomonadota</taxon>
        <taxon>Alphaproteobacteria</taxon>
        <taxon>Hyphomicrobiales</taxon>
        <taxon>Nitrobacteraceae</taxon>
        <taxon>Rhodoplanes</taxon>
    </lineage>
</organism>
<sequence length="115" mass="12668">MRRPPVSVVELAGYRARANALLTTDEQAAVVDLIAFDPTCGDLIPGTGGLRKLRVGRSGIGKRGGARVVYFFHDPQVPIFLLALYAKNEKADLSASERREFAGLTKELIRRWTRA</sequence>
<dbReference type="AlphaFoldDB" id="A0A327KMZ6"/>
<accession>A0A327KMZ6</accession>
<reference evidence="1 2" key="1">
    <citation type="submission" date="2017-07" db="EMBL/GenBank/DDBJ databases">
        <title>Draft Genome Sequences of Select Purple Nonsulfur Bacteria.</title>
        <authorList>
            <person name="Lasarre B."/>
            <person name="Mckinlay J.B."/>
        </authorList>
    </citation>
    <scope>NUCLEOTIDE SEQUENCE [LARGE SCALE GENOMIC DNA]</scope>
    <source>
        <strain evidence="1 2">DSM 5909</strain>
    </source>
</reference>
<proteinExistence type="predicted"/>
<dbReference type="OrthoDB" id="9812066at2"/>
<dbReference type="PIRSF" id="PIRSF039032">
    <property type="entry name" value="HigB-2"/>
    <property type="match status" value="1"/>
</dbReference>
<name>A0A327KMZ6_9BRAD</name>
<dbReference type="Proteomes" id="UP000249130">
    <property type="component" value="Unassembled WGS sequence"/>
</dbReference>
<dbReference type="InterPro" id="IPR009387">
    <property type="entry name" value="HigB-2"/>
</dbReference>
<keyword evidence="2" id="KW-1185">Reference proteome</keyword>
<dbReference type="Pfam" id="PF06296">
    <property type="entry name" value="RelE"/>
    <property type="match status" value="1"/>
</dbReference>
<evidence type="ECO:0000313" key="2">
    <source>
        <dbReference type="Proteomes" id="UP000249130"/>
    </source>
</evidence>
<comment type="caution">
    <text evidence="1">The sequence shown here is derived from an EMBL/GenBank/DDBJ whole genome shotgun (WGS) entry which is preliminary data.</text>
</comment>
<evidence type="ECO:0000313" key="1">
    <source>
        <dbReference type="EMBL" id="RAI38943.1"/>
    </source>
</evidence>
<evidence type="ECO:0008006" key="3">
    <source>
        <dbReference type="Google" id="ProtNLM"/>
    </source>
</evidence>